<keyword evidence="1" id="KW-0343">GTPase activation</keyword>
<comment type="caution">
    <text evidence="4">The sequence shown here is derived from an EMBL/GenBank/DDBJ whole genome shotgun (WGS) entry which is preliminary data.</text>
</comment>
<dbReference type="SMART" id="SM00252">
    <property type="entry name" value="SH2"/>
    <property type="match status" value="1"/>
</dbReference>
<dbReference type="PANTHER" id="PTHR46075:SF2">
    <property type="entry name" value="RHO GTPASE ACTIVATING PROTEIN AT 5A, ISOFORM A"/>
    <property type="match status" value="1"/>
</dbReference>
<protein>
    <submittedName>
        <fullName evidence="4">N-chimaerin-like</fullName>
    </submittedName>
</protein>
<dbReference type="InterPro" id="IPR000980">
    <property type="entry name" value="SH2"/>
</dbReference>
<gene>
    <name evidence="4" type="ORF">BIW11_03901</name>
</gene>
<keyword evidence="2" id="KW-0727">SH2 domain</keyword>
<dbReference type="InterPro" id="IPR036860">
    <property type="entry name" value="SH2_dom_sf"/>
</dbReference>
<proteinExistence type="predicted"/>
<dbReference type="STRING" id="418985.A0A1V9XEE6"/>
<keyword evidence="5" id="KW-1185">Reference proteome</keyword>
<dbReference type="InParanoid" id="A0A1V9XEE6"/>
<reference evidence="4 5" key="1">
    <citation type="journal article" date="2017" name="Gigascience">
        <title>Draft genome of the honey bee ectoparasitic mite, Tropilaelaps mercedesae, is shaped by the parasitic life history.</title>
        <authorList>
            <person name="Dong X."/>
            <person name="Armstrong S.D."/>
            <person name="Xia D."/>
            <person name="Makepeace B.L."/>
            <person name="Darby A.C."/>
            <person name="Kadowaki T."/>
        </authorList>
    </citation>
    <scope>NUCLEOTIDE SEQUENCE [LARGE SCALE GENOMIC DNA]</scope>
    <source>
        <strain evidence="4">Wuxi-XJTLU</strain>
    </source>
</reference>
<dbReference type="Pfam" id="PF00017">
    <property type="entry name" value="SH2"/>
    <property type="match status" value="1"/>
</dbReference>
<evidence type="ECO:0000313" key="5">
    <source>
        <dbReference type="Proteomes" id="UP000192247"/>
    </source>
</evidence>
<accession>A0A1V9XEE6</accession>
<evidence type="ECO:0000313" key="4">
    <source>
        <dbReference type="EMBL" id="OQR71783.1"/>
    </source>
</evidence>
<dbReference type="PROSITE" id="PS50001">
    <property type="entry name" value="SH2"/>
    <property type="match status" value="1"/>
</dbReference>
<dbReference type="OrthoDB" id="3196451at2759"/>
<dbReference type="PANTHER" id="PTHR46075">
    <property type="entry name" value="CHIMERIN FAMILY MEMBER"/>
    <property type="match status" value="1"/>
</dbReference>
<feature type="domain" description="SH2" evidence="3">
    <location>
        <begin position="27"/>
        <end position="94"/>
    </location>
</feature>
<dbReference type="EMBL" id="MNPL01013557">
    <property type="protein sequence ID" value="OQR71783.1"/>
    <property type="molecule type" value="Genomic_DNA"/>
</dbReference>
<dbReference type="Gene3D" id="3.30.505.10">
    <property type="entry name" value="SH2 domain"/>
    <property type="match status" value="1"/>
</dbReference>
<evidence type="ECO:0000256" key="1">
    <source>
        <dbReference type="ARBA" id="ARBA00022468"/>
    </source>
</evidence>
<organism evidence="4 5">
    <name type="scientific">Tropilaelaps mercedesae</name>
    <dbReference type="NCBI Taxonomy" id="418985"/>
    <lineage>
        <taxon>Eukaryota</taxon>
        <taxon>Metazoa</taxon>
        <taxon>Ecdysozoa</taxon>
        <taxon>Arthropoda</taxon>
        <taxon>Chelicerata</taxon>
        <taxon>Arachnida</taxon>
        <taxon>Acari</taxon>
        <taxon>Parasitiformes</taxon>
        <taxon>Mesostigmata</taxon>
        <taxon>Gamasina</taxon>
        <taxon>Dermanyssoidea</taxon>
        <taxon>Laelapidae</taxon>
        <taxon>Tropilaelaps</taxon>
    </lineage>
</organism>
<dbReference type="GO" id="GO:0005096">
    <property type="term" value="F:GTPase activator activity"/>
    <property type="evidence" value="ECO:0007669"/>
    <property type="project" value="UniProtKB-KW"/>
</dbReference>
<dbReference type="InterPro" id="IPR051854">
    <property type="entry name" value="Rho-type_GAP"/>
</dbReference>
<sequence>MQQKAPPPKRIICNKDLPARPHHYGKEYHGKMERDEAARVVRAEGEGAYLVRESSREPGQYSLVFLFDGQPKNYRLYYTDNQHYVGSKRFNTLQGVAISSSHLFVLSESKKANLL</sequence>
<dbReference type="AlphaFoldDB" id="A0A1V9XEE6"/>
<dbReference type="SUPFAM" id="SSF55550">
    <property type="entry name" value="SH2 domain"/>
    <property type="match status" value="1"/>
</dbReference>
<name>A0A1V9XEE6_9ACAR</name>
<dbReference type="Proteomes" id="UP000192247">
    <property type="component" value="Unassembled WGS sequence"/>
</dbReference>
<evidence type="ECO:0000259" key="3">
    <source>
        <dbReference type="PROSITE" id="PS50001"/>
    </source>
</evidence>
<evidence type="ECO:0000256" key="2">
    <source>
        <dbReference type="PROSITE-ProRule" id="PRU00191"/>
    </source>
</evidence>